<reference evidence="2" key="1">
    <citation type="journal article" date="2019" name="Int. J. Syst. Evol. Microbiol.">
        <title>The Global Catalogue of Microorganisms (GCM) 10K type strain sequencing project: providing services to taxonomists for standard genome sequencing and annotation.</title>
        <authorList>
            <consortium name="The Broad Institute Genomics Platform"/>
            <consortium name="The Broad Institute Genome Sequencing Center for Infectious Disease"/>
            <person name="Wu L."/>
            <person name="Ma J."/>
        </authorList>
    </citation>
    <scope>NUCLEOTIDE SEQUENCE [LARGE SCALE GENOMIC DNA]</scope>
    <source>
        <strain evidence="2">KCTC 62784</strain>
    </source>
</reference>
<dbReference type="Proteomes" id="UP001595384">
    <property type="component" value="Unassembled WGS sequence"/>
</dbReference>
<proteinExistence type="predicted"/>
<name>A0ABV7C7J8_9VIBR</name>
<sequence>MSELKESLTSIAIESWRFSKVFERMLEKVEPHEQGRYANQYKWFQKKLNESLNQADLRLVNLEGQAYDIGMAVTAINIEDFDEEDELIVEQMIEPLIMNEQGIVKPGTVVLRKV</sequence>
<gene>
    <name evidence="1" type="ORF">ACFODT_02960</name>
</gene>
<organism evidence="1 2">
    <name type="scientific">Vibrio zhugei</name>
    <dbReference type="NCBI Taxonomy" id="2479546"/>
    <lineage>
        <taxon>Bacteria</taxon>
        <taxon>Pseudomonadati</taxon>
        <taxon>Pseudomonadota</taxon>
        <taxon>Gammaproteobacteria</taxon>
        <taxon>Vibrionales</taxon>
        <taxon>Vibrionaceae</taxon>
        <taxon>Vibrio</taxon>
    </lineage>
</organism>
<comment type="caution">
    <text evidence="1">The sequence shown here is derived from an EMBL/GenBank/DDBJ whole genome shotgun (WGS) entry which is preliminary data.</text>
</comment>
<evidence type="ECO:0000313" key="1">
    <source>
        <dbReference type="EMBL" id="MFC3022791.1"/>
    </source>
</evidence>
<keyword evidence="2" id="KW-1185">Reference proteome</keyword>
<accession>A0ABV7C7J8</accession>
<dbReference type="RefSeq" id="WP_078558794.1">
    <property type="nucleotide sequence ID" value="NZ_AP024911.1"/>
</dbReference>
<evidence type="ECO:0000313" key="2">
    <source>
        <dbReference type="Proteomes" id="UP001595384"/>
    </source>
</evidence>
<dbReference type="EMBL" id="JBHRSE010000022">
    <property type="protein sequence ID" value="MFC3022791.1"/>
    <property type="molecule type" value="Genomic_DNA"/>
</dbReference>
<protein>
    <submittedName>
        <fullName evidence="1">Uncharacterized protein</fullName>
    </submittedName>
</protein>